<dbReference type="Pfam" id="PF09534">
    <property type="entry name" value="Trp_oprn_chp"/>
    <property type="match status" value="1"/>
</dbReference>
<keyword evidence="2" id="KW-0472">Membrane</keyword>
<evidence type="ECO:0000313" key="3">
    <source>
        <dbReference type="EMBL" id="GGJ74400.1"/>
    </source>
</evidence>
<dbReference type="InterPro" id="IPR019051">
    <property type="entry name" value="Trp_biosyn_TM_oprn/chp"/>
</dbReference>
<feature type="transmembrane region" description="Helical" evidence="2">
    <location>
        <begin position="50"/>
        <end position="74"/>
    </location>
</feature>
<proteinExistence type="predicted"/>
<name>A0A917PFD4_9MICO</name>
<feature type="region of interest" description="Disordered" evidence="1">
    <location>
        <begin position="184"/>
        <end position="221"/>
    </location>
</feature>
<keyword evidence="2" id="KW-0812">Transmembrane</keyword>
<evidence type="ECO:0000313" key="4">
    <source>
        <dbReference type="Proteomes" id="UP000636956"/>
    </source>
</evidence>
<feature type="transmembrane region" description="Helical" evidence="2">
    <location>
        <begin position="81"/>
        <end position="101"/>
    </location>
</feature>
<evidence type="ECO:0008006" key="5">
    <source>
        <dbReference type="Google" id="ProtNLM"/>
    </source>
</evidence>
<keyword evidence="4" id="KW-1185">Reference proteome</keyword>
<dbReference type="Proteomes" id="UP000636956">
    <property type="component" value="Unassembled WGS sequence"/>
</dbReference>
<gene>
    <name evidence="3" type="ORF">GCM10011372_10690</name>
</gene>
<sequence length="221" mass="21836">MSAARMKLPALVATILGGGLALLSWSQTWFELELADAAASSSGDAIAVPGSIASPALAALGLAGLALVAALAIAGPAIRMVLAVLEVVLGGCVLLAAGMSLGDPIAAVSPAVTDATGVSGSDPTTELVVSAVPTAWPVAALVGGVLLVAAGIVVLVTGTRWPAASRRYRSPRLAEADGTVSAAVRGRAASDRAIDDWDELSRGDDPTDEPPGDDGRPGASR</sequence>
<keyword evidence="2" id="KW-1133">Transmembrane helix</keyword>
<evidence type="ECO:0000256" key="2">
    <source>
        <dbReference type="SAM" id="Phobius"/>
    </source>
</evidence>
<evidence type="ECO:0000256" key="1">
    <source>
        <dbReference type="SAM" id="MobiDB-lite"/>
    </source>
</evidence>
<feature type="transmembrane region" description="Helical" evidence="2">
    <location>
        <begin position="135"/>
        <end position="157"/>
    </location>
</feature>
<protein>
    <recommendedName>
        <fullName evidence="5">Peptidase</fullName>
    </recommendedName>
</protein>
<dbReference type="RefSeq" id="WP_229662129.1">
    <property type="nucleotide sequence ID" value="NZ_BAABFW010000002.1"/>
</dbReference>
<accession>A0A917PFD4</accession>
<comment type="caution">
    <text evidence="3">The sequence shown here is derived from an EMBL/GenBank/DDBJ whole genome shotgun (WGS) entry which is preliminary data.</text>
</comment>
<reference evidence="3" key="1">
    <citation type="journal article" date="2014" name="Int. J. Syst. Evol. Microbiol.">
        <title>Complete genome sequence of Corynebacterium casei LMG S-19264T (=DSM 44701T), isolated from a smear-ripened cheese.</title>
        <authorList>
            <consortium name="US DOE Joint Genome Institute (JGI-PGF)"/>
            <person name="Walter F."/>
            <person name="Albersmeier A."/>
            <person name="Kalinowski J."/>
            <person name="Ruckert C."/>
        </authorList>
    </citation>
    <scope>NUCLEOTIDE SEQUENCE</scope>
    <source>
        <strain evidence="3">CGMCC 1.8984</strain>
    </source>
</reference>
<feature type="compositionally biased region" description="Basic and acidic residues" evidence="1">
    <location>
        <begin position="188"/>
        <end position="205"/>
    </location>
</feature>
<organism evidence="3 4">
    <name type="scientific">Agromyces bauzanensis</name>
    <dbReference type="NCBI Taxonomy" id="1308924"/>
    <lineage>
        <taxon>Bacteria</taxon>
        <taxon>Bacillati</taxon>
        <taxon>Actinomycetota</taxon>
        <taxon>Actinomycetes</taxon>
        <taxon>Micrococcales</taxon>
        <taxon>Microbacteriaceae</taxon>
        <taxon>Agromyces</taxon>
    </lineage>
</organism>
<dbReference type="AlphaFoldDB" id="A0A917PFD4"/>
<dbReference type="EMBL" id="BMMD01000004">
    <property type="protein sequence ID" value="GGJ74400.1"/>
    <property type="molecule type" value="Genomic_DNA"/>
</dbReference>
<reference evidence="3" key="2">
    <citation type="submission" date="2020-09" db="EMBL/GenBank/DDBJ databases">
        <authorList>
            <person name="Sun Q."/>
            <person name="Zhou Y."/>
        </authorList>
    </citation>
    <scope>NUCLEOTIDE SEQUENCE</scope>
    <source>
        <strain evidence="3">CGMCC 1.8984</strain>
    </source>
</reference>